<sequence length="537" mass="61809">MSDQDVNTSKYSKLRSMYKYYIDSFALLYQLKTTNEDELNVIYKMIKMDLIESKKHLPQNIIKDILNIIQYNNISTKSYLILAKLIADNYHVTEVRDISPLSNFLFYKEYGIKLDIYNDFEDMDLVNLDLHSESSLYRAILHDDKDFFIFCTESEGFDENQELTNGLYPHYYKRFSFLELCCYHGAVDCFKILRTKFEAEITQECLEFSFLGRNKEIMSECLKYQKPNEECMINAIISHNIDFVTFLWNEYNMEINLYACGEFNNIEAFLVYFDQTNDINKCFFYSPMFDISSLCEYFLSLGADVNTKNENGEIVFHYTSLRNCKEIIELLLSHGADINSMDERGATALHYAVLDNNKESIQLLLSCGANINQKDEDGESVLHQAVFDDNKEITEFLVSLGANINQKNNDGKTALHFAAENDNKEIAEILLLHGANINAKDIYGNTALHIAVENNSKETAKILLLHGADINEKNDNGQTALHIAVDNNTKKITEILLLHGANINEKDKMEKTPLQIATENDRKKIVKLLLLHSANIN</sequence>
<dbReference type="STRING" id="5722.A2DL82"/>
<dbReference type="PRINTS" id="PR01415">
    <property type="entry name" value="ANKYRIN"/>
</dbReference>
<dbReference type="SUPFAM" id="SSF48403">
    <property type="entry name" value="Ankyrin repeat"/>
    <property type="match status" value="1"/>
</dbReference>
<dbReference type="SMART" id="SM00248">
    <property type="entry name" value="ANK"/>
    <property type="match status" value="8"/>
</dbReference>
<dbReference type="Proteomes" id="UP000001542">
    <property type="component" value="Unassembled WGS sequence"/>
</dbReference>
<feature type="domain" description="DUF3447" evidence="2">
    <location>
        <begin position="197"/>
        <end position="272"/>
    </location>
</feature>
<protein>
    <submittedName>
        <fullName evidence="3">Ankyrin repeat protein, putative</fullName>
    </submittedName>
</protein>
<dbReference type="Pfam" id="PF00023">
    <property type="entry name" value="Ank"/>
    <property type="match status" value="2"/>
</dbReference>
<dbReference type="EMBL" id="DS113214">
    <property type="protein sequence ID" value="EAY18873.1"/>
    <property type="molecule type" value="Genomic_DNA"/>
</dbReference>
<dbReference type="Gene3D" id="1.25.40.20">
    <property type="entry name" value="Ankyrin repeat-containing domain"/>
    <property type="match status" value="3"/>
</dbReference>
<dbReference type="InParanoid" id="A2DL82"/>
<proteinExistence type="predicted"/>
<dbReference type="PROSITE" id="PS50297">
    <property type="entry name" value="ANK_REP_REGION"/>
    <property type="match status" value="7"/>
</dbReference>
<dbReference type="AlphaFoldDB" id="A2DL82"/>
<dbReference type="VEuPathDB" id="TrichDB:TVAG_295250"/>
<dbReference type="VEuPathDB" id="TrichDB:TVAGG3_0273080"/>
<feature type="repeat" description="ANK" evidence="1">
    <location>
        <begin position="311"/>
        <end position="343"/>
    </location>
</feature>
<feature type="repeat" description="ANK" evidence="1">
    <location>
        <begin position="509"/>
        <end position="537"/>
    </location>
</feature>
<dbReference type="eggNOG" id="KOG4177">
    <property type="taxonomic scope" value="Eukaryota"/>
</dbReference>
<reference evidence="3" key="1">
    <citation type="submission" date="2006-10" db="EMBL/GenBank/DDBJ databases">
        <authorList>
            <person name="Amadeo P."/>
            <person name="Zhao Q."/>
            <person name="Wortman J."/>
            <person name="Fraser-Liggett C."/>
            <person name="Carlton J."/>
        </authorList>
    </citation>
    <scope>NUCLEOTIDE SEQUENCE</scope>
    <source>
        <strain evidence="3">G3</strain>
    </source>
</reference>
<dbReference type="InterPro" id="IPR036770">
    <property type="entry name" value="Ankyrin_rpt-contain_sf"/>
</dbReference>
<evidence type="ECO:0000256" key="1">
    <source>
        <dbReference type="PROSITE-ProRule" id="PRU00023"/>
    </source>
</evidence>
<keyword evidence="4" id="KW-1185">Reference proteome</keyword>
<feature type="repeat" description="ANK" evidence="1">
    <location>
        <begin position="443"/>
        <end position="475"/>
    </location>
</feature>
<gene>
    <name evidence="3" type="ORF">TVAG_295250</name>
</gene>
<accession>A2DL82</accession>
<organism evidence="3 4">
    <name type="scientific">Trichomonas vaginalis (strain ATCC PRA-98 / G3)</name>
    <dbReference type="NCBI Taxonomy" id="412133"/>
    <lineage>
        <taxon>Eukaryota</taxon>
        <taxon>Metamonada</taxon>
        <taxon>Parabasalia</taxon>
        <taxon>Trichomonadida</taxon>
        <taxon>Trichomonadidae</taxon>
        <taxon>Trichomonas</taxon>
    </lineage>
</organism>
<dbReference type="Pfam" id="PF12796">
    <property type="entry name" value="Ank_2"/>
    <property type="match status" value="2"/>
</dbReference>
<evidence type="ECO:0000259" key="2">
    <source>
        <dbReference type="Pfam" id="PF11929"/>
    </source>
</evidence>
<feature type="repeat" description="ANK" evidence="1">
    <location>
        <begin position="476"/>
        <end position="508"/>
    </location>
</feature>
<feature type="repeat" description="ANK" evidence="1">
    <location>
        <begin position="377"/>
        <end position="409"/>
    </location>
</feature>
<feature type="repeat" description="ANK" evidence="1">
    <location>
        <begin position="344"/>
        <end position="376"/>
    </location>
</feature>
<dbReference type="SMR" id="A2DL82"/>
<dbReference type="Pfam" id="PF11929">
    <property type="entry name" value="DUF3447"/>
    <property type="match status" value="1"/>
</dbReference>
<dbReference type="InterPro" id="IPR002110">
    <property type="entry name" value="Ankyrin_rpt"/>
</dbReference>
<dbReference type="PANTHER" id="PTHR24182:SF13">
    <property type="entry name" value="LD18443P"/>
    <property type="match status" value="1"/>
</dbReference>
<feature type="repeat" description="ANK" evidence="1">
    <location>
        <begin position="410"/>
        <end position="442"/>
    </location>
</feature>
<name>A2DL82_TRIV3</name>
<dbReference type="RefSeq" id="XP_001579859.1">
    <property type="nucleotide sequence ID" value="XM_001579809.1"/>
</dbReference>
<reference evidence="3" key="2">
    <citation type="journal article" date="2007" name="Science">
        <title>Draft genome sequence of the sexually transmitted pathogen Trichomonas vaginalis.</title>
        <authorList>
            <person name="Carlton J.M."/>
            <person name="Hirt R.P."/>
            <person name="Silva J.C."/>
            <person name="Delcher A.L."/>
            <person name="Schatz M."/>
            <person name="Zhao Q."/>
            <person name="Wortman J.R."/>
            <person name="Bidwell S.L."/>
            <person name="Alsmark U.C.M."/>
            <person name="Besteiro S."/>
            <person name="Sicheritz-Ponten T."/>
            <person name="Noel C.J."/>
            <person name="Dacks J.B."/>
            <person name="Foster P.G."/>
            <person name="Simillion C."/>
            <person name="Van de Peer Y."/>
            <person name="Miranda-Saavedra D."/>
            <person name="Barton G.J."/>
            <person name="Westrop G.D."/>
            <person name="Mueller S."/>
            <person name="Dessi D."/>
            <person name="Fiori P.L."/>
            <person name="Ren Q."/>
            <person name="Paulsen I."/>
            <person name="Zhang H."/>
            <person name="Bastida-Corcuera F.D."/>
            <person name="Simoes-Barbosa A."/>
            <person name="Brown M.T."/>
            <person name="Hayes R.D."/>
            <person name="Mukherjee M."/>
            <person name="Okumura C.Y."/>
            <person name="Schneider R."/>
            <person name="Smith A.J."/>
            <person name="Vanacova S."/>
            <person name="Villalvazo M."/>
            <person name="Haas B.J."/>
            <person name="Pertea M."/>
            <person name="Feldblyum T.V."/>
            <person name="Utterback T.R."/>
            <person name="Shu C.L."/>
            <person name="Osoegawa K."/>
            <person name="de Jong P.J."/>
            <person name="Hrdy I."/>
            <person name="Horvathova L."/>
            <person name="Zubacova Z."/>
            <person name="Dolezal P."/>
            <person name="Malik S.B."/>
            <person name="Logsdon J.M. Jr."/>
            <person name="Henze K."/>
            <person name="Gupta A."/>
            <person name="Wang C.C."/>
            <person name="Dunne R.L."/>
            <person name="Upcroft J.A."/>
            <person name="Upcroft P."/>
            <person name="White O."/>
            <person name="Salzberg S.L."/>
            <person name="Tang P."/>
            <person name="Chiu C.-H."/>
            <person name="Lee Y.-S."/>
            <person name="Embley T.M."/>
            <person name="Coombs G.H."/>
            <person name="Mottram J.C."/>
            <person name="Tachezy J."/>
            <person name="Fraser-Liggett C.M."/>
            <person name="Johnson P.J."/>
        </authorList>
    </citation>
    <scope>NUCLEOTIDE SEQUENCE [LARGE SCALE GENOMIC DNA]</scope>
    <source>
        <strain evidence="3">G3</strain>
    </source>
</reference>
<dbReference type="InterPro" id="IPR020683">
    <property type="entry name" value="DUF3447"/>
</dbReference>
<dbReference type="OrthoDB" id="366390at2759"/>
<keyword evidence="1" id="KW-0040">ANK repeat</keyword>
<evidence type="ECO:0000313" key="3">
    <source>
        <dbReference type="EMBL" id="EAY18873.1"/>
    </source>
</evidence>
<dbReference type="PANTHER" id="PTHR24182">
    <property type="entry name" value="ANKYRIN REPEAT AND SOCS BOX CONTAINING 4"/>
    <property type="match status" value="1"/>
</dbReference>
<evidence type="ECO:0000313" key="4">
    <source>
        <dbReference type="Proteomes" id="UP000001542"/>
    </source>
</evidence>
<dbReference type="KEGG" id="tva:5464388"/>
<dbReference type="PROSITE" id="PS50088">
    <property type="entry name" value="ANK_REPEAT"/>
    <property type="match status" value="7"/>
</dbReference>